<dbReference type="InterPro" id="IPR013762">
    <property type="entry name" value="Integrase-like_cat_sf"/>
</dbReference>
<dbReference type="Pfam" id="PF22022">
    <property type="entry name" value="Phage_int_M"/>
    <property type="match status" value="1"/>
</dbReference>
<dbReference type="GO" id="GO:0015074">
    <property type="term" value="P:DNA integration"/>
    <property type="evidence" value="ECO:0007669"/>
    <property type="project" value="UniProtKB-KW"/>
</dbReference>
<evidence type="ECO:0000256" key="4">
    <source>
        <dbReference type="ARBA" id="ARBA00023172"/>
    </source>
</evidence>
<gene>
    <name evidence="6" type="primary">intA</name>
    <name evidence="6" type="ORF">POI8812_02327</name>
</gene>
<dbReference type="Gene3D" id="1.10.443.10">
    <property type="entry name" value="Intergrase catalytic core"/>
    <property type="match status" value="1"/>
</dbReference>
<dbReference type="Pfam" id="PF13356">
    <property type="entry name" value="Arm-DNA-bind_3"/>
    <property type="match status" value="1"/>
</dbReference>
<dbReference type="Pfam" id="PF00589">
    <property type="entry name" value="Phage_integrase"/>
    <property type="match status" value="1"/>
</dbReference>
<dbReference type="EMBL" id="OMKW01000003">
    <property type="protein sequence ID" value="SPF30000.1"/>
    <property type="molecule type" value="Genomic_DNA"/>
</dbReference>
<dbReference type="GO" id="GO:0006310">
    <property type="term" value="P:DNA recombination"/>
    <property type="evidence" value="ECO:0007669"/>
    <property type="project" value="UniProtKB-KW"/>
</dbReference>
<dbReference type="InterPro" id="IPR038488">
    <property type="entry name" value="Integrase_DNA-bd_sf"/>
</dbReference>
<dbReference type="Gene3D" id="3.30.160.390">
    <property type="entry name" value="Integrase, DNA-binding domain"/>
    <property type="match status" value="1"/>
</dbReference>
<evidence type="ECO:0000259" key="5">
    <source>
        <dbReference type="PROSITE" id="PS51898"/>
    </source>
</evidence>
<dbReference type="PANTHER" id="PTHR30629:SF6">
    <property type="entry name" value="PROPHAGE INTEGRASE INTA-RELATED"/>
    <property type="match status" value="1"/>
</dbReference>
<evidence type="ECO:0000256" key="2">
    <source>
        <dbReference type="ARBA" id="ARBA00022908"/>
    </source>
</evidence>
<dbReference type="InterPro" id="IPR010998">
    <property type="entry name" value="Integrase_recombinase_N"/>
</dbReference>
<dbReference type="GO" id="GO:0003677">
    <property type="term" value="F:DNA binding"/>
    <property type="evidence" value="ECO:0007669"/>
    <property type="project" value="UniProtKB-KW"/>
</dbReference>
<proteinExistence type="inferred from homology"/>
<keyword evidence="7" id="KW-1185">Reference proteome</keyword>
<dbReference type="CDD" id="cd00801">
    <property type="entry name" value="INT_P4_C"/>
    <property type="match status" value="1"/>
</dbReference>
<evidence type="ECO:0000313" key="6">
    <source>
        <dbReference type="EMBL" id="SPF30000.1"/>
    </source>
</evidence>
<dbReference type="PANTHER" id="PTHR30629">
    <property type="entry name" value="PROPHAGE INTEGRASE"/>
    <property type="match status" value="1"/>
</dbReference>
<dbReference type="PROSITE" id="PS51898">
    <property type="entry name" value="TYR_RECOMBINASE"/>
    <property type="match status" value="1"/>
</dbReference>
<dbReference type="AlphaFoldDB" id="A0A2R8AD34"/>
<dbReference type="InterPro" id="IPR002104">
    <property type="entry name" value="Integrase_catalytic"/>
</dbReference>
<dbReference type="InterPro" id="IPR053876">
    <property type="entry name" value="Phage_int_M"/>
</dbReference>
<keyword evidence="4" id="KW-0233">DNA recombination</keyword>
<feature type="domain" description="Tyr recombinase" evidence="5">
    <location>
        <begin position="202"/>
        <end position="371"/>
    </location>
</feature>
<dbReference type="Gene3D" id="1.10.150.130">
    <property type="match status" value="1"/>
</dbReference>
<evidence type="ECO:0000256" key="3">
    <source>
        <dbReference type="ARBA" id="ARBA00023125"/>
    </source>
</evidence>
<evidence type="ECO:0000313" key="7">
    <source>
        <dbReference type="Proteomes" id="UP000244932"/>
    </source>
</evidence>
<evidence type="ECO:0000256" key="1">
    <source>
        <dbReference type="ARBA" id="ARBA00008857"/>
    </source>
</evidence>
<keyword evidence="2" id="KW-0229">DNA integration</keyword>
<organism evidence="6 7">
    <name type="scientific">Pontivivens insulae</name>
    <dbReference type="NCBI Taxonomy" id="1639689"/>
    <lineage>
        <taxon>Bacteria</taxon>
        <taxon>Pseudomonadati</taxon>
        <taxon>Pseudomonadota</taxon>
        <taxon>Alphaproteobacteria</taxon>
        <taxon>Rhodobacterales</taxon>
        <taxon>Paracoccaceae</taxon>
        <taxon>Pontivivens</taxon>
    </lineage>
</organism>
<accession>A0A2R8AD34</accession>
<dbReference type="InterPro" id="IPR050808">
    <property type="entry name" value="Phage_Integrase"/>
</dbReference>
<keyword evidence="3" id="KW-0238">DNA-binding</keyword>
<reference evidence="6 7" key="1">
    <citation type="submission" date="2018-03" db="EMBL/GenBank/DDBJ databases">
        <authorList>
            <person name="Keele B.F."/>
        </authorList>
    </citation>
    <scope>NUCLEOTIDE SEQUENCE [LARGE SCALE GENOMIC DNA]</scope>
    <source>
        <strain evidence="6 7">CeCT 8812</strain>
    </source>
</reference>
<comment type="similarity">
    <text evidence="1">Belongs to the 'phage' integrase family.</text>
</comment>
<sequence length="384" mass="43509">MMISHALTQMKAKNLGPGKHFDGQGLMLIKQRKDAGKWIVRLVIDGKRREMGLGRWPDVSIAEAREHAAEARRKVREGVDPVAQRAADRRKSKRLTVKDAIDQCFTARQAELKNDGRAGRWLSPLSVHVVPKIGAMAVEDVDQHVLKKTLEPIWHEKADTARKAMNRMNLTLKHAAALGLDIDLQAVMKAQALLGKRRHETKHIPSLPYQQAPKFYRWLCAQNFSSAFALRFLMLTVARTSEVRFAVPSEIAEDLWTLEANRTKTATVHRVPLSEEAQRVIETRPVVVGSDYLFPSPRGKAMSDATMSRLMEREKMTARPHGFRATFRTWVEETTDTPFEVKETALGHQVGSEVERAYQRSDLLEKRRVLLGQWATFLTTAPTP</sequence>
<dbReference type="Proteomes" id="UP000244932">
    <property type="component" value="Unassembled WGS sequence"/>
</dbReference>
<name>A0A2R8AD34_9RHOB</name>
<dbReference type="RefSeq" id="WP_108782726.1">
    <property type="nucleotide sequence ID" value="NZ_OMKW01000003.1"/>
</dbReference>
<dbReference type="OrthoDB" id="9795573at2"/>
<dbReference type="SUPFAM" id="SSF56349">
    <property type="entry name" value="DNA breaking-rejoining enzymes"/>
    <property type="match status" value="1"/>
</dbReference>
<dbReference type="InterPro" id="IPR011010">
    <property type="entry name" value="DNA_brk_join_enz"/>
</dbReference>
<dbReference type="InterPro" id="IPR025166">
    <property type="entry name" value="Integrase_DNA_bind_dom"/>
</dbReference>
<protein>
    <submittedName>
        <fullName evidence="6">Prophage integrase IntA</fullName>
    </submittedName>
</protein>